<name>A0A8D8R4J7_9HEMI</name>
<reference evidence="1" key="1">
    <citation type="submission" date="2021-05" db="EMBL/GenBank/DDBJ databases">
        <authorList>
            <person name="Alioto T."/>
            <person name="Alioto T."/>
            <person name="Gomez Garrido J."/>
        </authorList>
    </citation>
    <scope>NUCLEOTIDE SEQUENCE</scope>
</reference>
<protein>
    <submittedName>
        <fullName evidence="1">Uncharacterized protein</fullName>
    </submittedName>
</protein>
<accession>A0A8D8R4J7</accession>
<dbReference type="EMBL" id="HBUF01129986">
    <property type="protein sequence ID" value="CAG6643971.1"/>
    <property type="molecule type" value="Transcribed_RNA"/>
</dbReference>
<organism evidence="1">
    <name type="scientific">Cacopsylla melanoneura</name>
    <dbReference type="NCBI Taxonomy" id="428564"/>
    <lineage>
        <taxon>Eukaryota</taxon>
        <taxon>Metazoa</taxon>
        <taxon>Ecdysozoa</taxon>
        <taxon>Arthropoda</taxon>
        <taxon>Hexapoda</taxon>
        <taxon>Insecta</taxon>
        <taxon>Pterygota</taxon>
        <taxon>Neoptera</taxon>
        <taxon>Paraneoptera</taxon>
        <taxon>Hemiptera</taxon>
        <taxon>Sternorrhyncha</taxon>
        <taxon>Psylloidea</taxon>
        <taxon>Psyllidae</taxon>
        <taxon>Psyllinae</taxon>
        <taxon>Cacopsylla</taxon>
    </lineage>
</organism>
<sequence length="127" mass="13252">MSVFLVRSGVLIPVGLVSRVGLSRLLLRLGAGGGLSSSRTLFFCRPGVRHAFCGHSDGMGVRGLVRFGVLISVGLVSRVVLSRVLLRSGAGGGLSSSRPLRRLGVTHTRCEHSGIASVLSTKASEEL</sequence>
<proteinExistence type="predicted"/>
<evidence type="ECO:0000313" key="1">
    <source>
        <dbReference type="EMBL" id="CAG6643971.1"/>
    </source>
</evidence>
<dbReference type="AlphaFoldDB" id="A0A8D8R4J7"/>